<keyword evidence="4" id="KW-1185">Reference proteome</keyword>
<dbReference type="EMBL" id="QEKT01000002">
    <property type="protein sequence ID" value="PVY85187.1"/>
    <property type="molecule type" value="Genomic_DNA"/>
</dbReference>
<evidence type="ECO:0000259" key="2">
    <source>
        <dbReference type="Pfam" id="PF00149"/>
    </source>
</evidence>
<proteinExistence type="predicted"/>
<dbReference type="CDD" id="cd00840">
    <property type="entry name" value="MPP_Mre11_N"/>
    <property type="match status" value="1"/>
</dbReference>
<sequence length="390" mass="43682">MKFIHAGDVHLGNPFVGLDRNMPADFQQLVRSATLTAFQKMIQVALTKQVDFVLFPGDLYHGQRNSPIVQDQLRTAFLQLQAAQIPVYLSFGNHDFQADQQPHLAWPDNVHVFPQAVTTYTLLTKAGLKIGLTGFSYQDQRQTKSIMADFPLKDSSYDYQIGLYHGSLGSAGSNYAAFKLSDLLAKNYDYWALGHIHVREVLHEHPYVAYSGNIQGLNAKETGPKGFYLVEAKNNQLIPDFKAVAPVIWQELAVKQLTEIDDLLSRLNTLQPNQPTLLTIRLQGPLPALIQEAFNSGLLLDKARQVVSPRLWIVKITLDLSNVMPRGDVNIDDRVWQKALNQVLQPDNINNLLGGDLPVALREFFLSPAGQATLKQAMQAQLVEEDHHEN</sequence>
<name>A0A2U1DBZ1_9LACO</name>
<evidence type="ECO:0000313" key="3">
    <source>
        <dbReference type="EMBL" id="PVY85187.1"/>
    </source>
</evidence>
<evidence type="ECO:0000313" key="4">
    <source>
        <dbReference type="Proteomes" id="UP000245433"/>
    </source>
</evidence>
<dbReference type="InterPro" id="IPR029052">
    <property type="entry name" value="Metallo-depent_PP-like"/>
</dbReference>
<dbReference type="GO" id="GO:0004527">
    <property type="term" value="F:exonuclease activity"/>
    <property type="evidence" value="ECO:0007669"/>
    <property type="project" value="UniProtKB-KW"/>
</dbReference>
<feature type="domain" description="Calcineurin-like phosphoesterase" evidence="2">
    <location>
        <begin position="1"/>
        <end position="198"/>
    </location>
</feature>
<keyword evidence="3" id="KW-0269">Exonuclease</keyword>
<accession>A0A2U1DBZ1</accession>
<comment type="caution">
    <text evidence="3">The sequence shown here is derived from an EMBL/GenBank/DDBJ whole genome shotgun (WGS) entry which is preliminary data.</text>
</comment>
<dbReference type="AlphaFoldDB" id="A0A2U1DBZ1"/>
<dbReference type="Gene3D" id="3.60.21.10">
    <property type="match status" value="1"/>
</dbReference>
<gene>
    <name evidence="3" type="ORF">C7384_1023</name>
</gene>
<dbReference type="Pfam" id="PF00149">
    <property type="entry name" value="Metallophos"/>
    <property type="match status" value="1"/>
</dbReference>
<reference evidence="3 4" key="1">
    <citation type="submission" date="2018-04" db="EMBL/GenBank/DDBJ databases">
        <title>Genomic Encyclopedia of Type Strains, Phase IV (KMG-IV): sequencing the most valuable type-strain genomes for metagenomic binning, comparative biology and taxonomic classification.</title>
        <authorList>
            <person name="Goeker M."/>
        </authorList>
    </citation>
    <scope>NUCLEOTIDE SEQUENCE [LARGE SCALE GENOMIC DNA]</scope>
    <source>
        <strain evidence="3 4">DSM 28795</strain>
    </source>
</reference>
<dbReference type="InterPro" id="IPR041796">
    <property type="entry name" value="Mre11_N"/>
</dbReference>
<keyword evidence="1" id="KW-0378">Hydrolase</keyword>
<organism evidence="3 4">
    <name type="scientific">Convivina intestini</name>
    <dbReference type="NCBI Taxonomy" id="1505726"/>
    <lineage>
        <taxon>Bacteria</taxon>
        <taxon>Bacillati</taxon>
        <taxon>Bacillota</taxon>
        <taxon>Bacilli</taxon>
        <taxon>Lactobacillales</taxon>
        <taxon>Lactobacillaceae</taxon>
        <taxon>Convivina</taxon>
    </lineage>
</organism>
<keyword evidence="3" id="KW-0540">Nuclease</keyword>
<dbReference type="InterPro" id="IPR004843">
    <property type="entry name" value="Calcineurin-like_PHP"/>
</dbReference>
<dbReference type="PANTHER" id="PTHR30337:SF7">
    <property type="entry name" value="PHOSPHOESTERASE"/>
    <property type="match status" value="1"/>
</dbReference>
<dbReference type="InterPro" id="IPR050535">
    <property type="entry name" value="DNA_Repair-Maintenance_Comp"/>
</dbReference>
<dbReference type="SUPFAM" id="SSF56300">
    <property type="entry name" value="Metallo-dependent phosphatases"/>
    <property type="match status" value="1"/>
</dbReference>
<protein>
    <submittedName>
        <fullName evidence="3">DNA repair exonuclease SbcCD nuclease subunit</fullName>
    </submittedName>
</protein>
<dbReference type="PANTHER" id="PTHR30337">
    <property type="entry name" value="COMPONENT OF ATP-DEPENDENT DSDNA EXONUCLEASE"/>
    <property type="match status" value="1"/>
</dbReference>
<evidence type="ECO:0000256" key="1">
    <source>
        <dbReference type="ARBA" id="ARBA00022801"/>
    </source>
</evidence>
<dbReference type="RefSeq" id="WP_089939423.1">
    <property type="nucleotide sequence ID" value="NZ_CAKOEW010000007.1"/>
</dbReference>
<dbReference type="Proteomes" id="UP000245433">
    <property type="component" value="Unassembled WGS sequence"/>
</dbReference>
<dbReference type="OrthoDB" id="9773856at2"/>